<evidence type="ECO:0000256" key="3">
    <source>
        <dbReference type="ARBA" id="ARBA00022723"/>
    </source>
</evidence>
<dbReference type="InterPro" id="IPR051121">
    <property type="entry name" value="FAH"/>
</dbReference>
<dbReference type="PANTHER" id="PTHR42796">
    <property type="entry name" value="FUMARYLACETOACETATE HYDROLASE DOMAIN-CONTAINING PROTEIN 2A-RELATED"/>
    <property type="match status" value="1"/>
</dbReference>
<keyword evidence="6" id="KW-1185">Reference proteome</keyword>
<dbReference type="InterPro" id="IPR011234">
    <property type="entry name" value="Fumarylacetoacetase-like_C"/>
</dbReference>
<dbReference type="PANTHER" id="PTHR42796:SF4">
    <property type="entry name" value="FUMARYLACETOACETATE HYDROLASE DOMAIN-CONTAINING PROTEIN 2A"/>
    <property type="match status" value="1"/>
</dbReference>
<proteinExistence type="inferred from homology"/>
<dbReference type="Proteomes" id="UP000295361">
    <property type="component" value="Unassembled WGS sequence"/>
</dbReference>
<sequence length="319" mass="35091">MKLGTIRLNGKPTVIARLDDNTAVAVPVHDMEDLITAGNAGLDKAATAIAAAREGKAAVIALDGNTDWMAPNPKASKILGCAVNNNNLNKNAFKPMKSPMFFTKARSALTGHNKPIVILPRHGRSIPEPEPVVVFSKLAKDVPEDRIMDHVFGYTLTNDITASGIKFSEDSIALNMDPKFTAPHHFAWREKFGAEDNYLYFVYHSRSKAADTFAAMGPWLTTKDEIANPNNLMMRGYVDGEMYCEDSTANYHFSVERVLAEANIWFTMEPGDCVHCGTASKGTEKFPKGNIGTFLADYKNTEVEVEGLGRLFNTIDNRK</sequence>
<dbReference type="GO" id="GO:0044281">
    <property type="term" value="P:small molecule metabolic process"/>
    <property type="evidence" value="ECO:0007669"/>
    <property type="project" value="UniProtKB-ARBA"/>
</dbReference>
<comment type="caution">
    <text evidence="5">The sequence shown here is derived from an EMBL/GenBank/DDBJ whole genome shotgun (WGS) entry which is preliminary data.</text>
</comment>
<dbReference type="Gene3D" id="3.90.850.10">
    <property type="entry name" value="Fumarylacetoacetase-like, C-terminal domain"/>
    <property type="match status" value="1"/>
</dbReference>
<keyword evidence="3" id="KW-0479">Metal-binding</keyword>
<evidence type="ECO:0000313" key="5">
    <source>
        <dbReference type="EMBL" id="TDP61868.1"/>
    </source>
</evidence>
<accession>A0A4V6PV35</accession>
<protein>
    <submittedName>
        <fullName evidence="5">2-keto-4-pentenoate hydratase/2-oxohepta-3-ene-1,7-dioic acid hydratase in catechol pathway</fullName>
    </submittedName>
</protein>
<evidence type="ECO:0000256" key="1">
    <source>
        <dbReference type="ARBA" id="ARBA00001946"/>
    </source>
</evidence>
<comment type="cofactor">
    <cofactor evidence="1">
        <name>Mg(2+)</name>
        <dbReference type="ChEBI" id="CHEBI:18420"/>
    </cofactor>
</comment>
<dbReference type="SUPFAM" id="SSF56529">
    <property type="entry name" value="FAH"/>
    <property type="match status" value="1"/>
</dbReference>
<dbReference type="InParanoid" id="A0A4V6PV35"/>
<evidence type="ECO:0000259" key="4">
    <source>
        <dbReference type="Pfam" id="PF01557"/>
    </source>
</evidence>
<feature type="domain" description="Fumarylacetoacetase-like C-terminal" evidence="4">
    <location>
        <begin position="88"/>
        <end position="315"/>
    </location>
</feature>
<comment type="similarity">
    <text evidence="2">Belongs to the FAH family.</text>
</comment>
<dbReference type="GO" id="GO:0003824">
    <property type="term" value="F:catalytic activity"/>
    <property type="evidence" value="ECO:0007669"/>
    <property type="project" value="InterPro"/>
</dbReference>
<reference evidence="5 6" key="1">
    <citation type="submission" date="2019-03" db="EMBL/GenBank/DDBJ databases">
        <title>Genomic Encyclopedia of Type Strains, Phase IV (KMG-IV): sequencing the most valuable type-strain genomes for metagenomic binning, comparative biology and taxonomic classification.</title>
        <authorList>
            <person name="Goeker M."/>
        </authorList>
    </citation>
    <scope>NUCLEOTIDE SEQUENCE [LARGE SCALE GENOMIC DNA]</scope>
    <source>
        <strain evidence="5 6">DSM 16998</strain>
    </source>
</reference>
<dbReference type="InterPro" id="IPR036663">
    <property type="entry name" value="Fumarylacetoacetase_C_sf"/>
</dbReference>
<dbReference type="Pfam" id="PF01557">
    <property type="entry name" value="FAA_hydrolase"/>
    <property type="match status" value="1"/>
</dbReference>
<name>A0A4V6PV35_9BURK</name>
<evidence type="ECO:0000256" key="2">
    <source>
        <dbReference type="ARBA" id="ARBA00010211"/>
    </source>
</evidence>
<dbReference type="OrthoDB" id="2273115at2"/>
<dbReference type="RefSeq" id="WP_133703412.1">
    <property type="nucleotide sequence ID" value="NZ_SNXS01000010.1"/>
</dbReference>
<organism evidence="5 6">
    <name type="scientific">Roseateles toxinivorans</name>
    <dbReference type="NCBI Taxonomy" id="270368"/>
    <lineage>
        <taxon>Bacteria</taxon>
        <taxon>Pseudomonadati</taxon>
        <taxon>Pseudomonadota</taxon>
        <taxon>Betaproteobacteria</taxon>
        <taxon>Burkholderiales</taxon>
        <taxon>Sphaerotilaceae</taxon>
        <taxon>Roseateles</taxon>
    </lineage>
</organism>
<gene>
    <name evidence="5" type="ORF">DES47_11080</name>
</gene>
<evidence type="ECO:0000313" key="6">
    <source>
        <dbReference type="Proteomes" id="UP000295361"/>
    </source>
</evidence>
<dbReference type="EMBL" id="SNXS01000010">
    <property type="protein sequence ID" value="TDP61868.1"/>
    <property type="molecule type" value="Genomic_DNA"/>
</dbReference>
<dbReference type="AlphaFoldDB" id="A0A4V6PV35"/>
<dbReference type="GO" id="GO:0046872">
    <property type="term" value="F:metal ion binding"/>
    <property type="evidence" value="ECO:0007669"/>
    <property type="project" value="UniProtKB-KW"/>
</dbReference>